<gene>
    <name evidence="1" type="ORF">O9G_005274</name>
</gene>
<proteinExistence type="predicted"/>
<protein>
    <submittedName>
        <fullName evidence="1">Uncharacterized protein</fullName>
    </submittedName>
</protein>
<evidence type="ECO:0000313" key="2">
    <source>
        <dbReference type="Proteomes" id="UP000030755"/>
    </source>
</evidence>
<keyword evidence="2" id="KW-1185">Reference proteome</keyword>
<dbReference type="HOGENOM" id="CLU_671131_0_0_1"/>
<reference evidence="1 2" key="1">
    <citation type="journal article" date="2013" name="Curr. Biol.">
        <title>Shared signatures of parasitism and phylogenomics unite Cryptomycota and microsporidia.</title>
        <authorList>
            <person name="James T.Y."/>
            <person name="Pelin A."/>
            <person name="Bonen L."/>
            <person name="Ahrendt S."/>
            <person name="Sain D."/>
            <person name="Corradi N."/>
            <person name="Stajich J.E."/>
        </authorList>
    </citation>
    <scope>NUCLEOTIDE SEQUENCE [LARGE SCALE GENOMIC DNA]</scope>
    <source>
        <strain evidence="1 2">CSF55</strain>
    </source>
</reference>
<dbReference type="AlphaFoldDB" id="A0A075B2R2"/>
<dbReference type="EMBL" id="KE560420">
    <property type="protein sequence ID" value="EPZ36857.1"/>
    <property type="molecule type" value="Genomic_DNA"/>
</dbReference>
<dbReference type="Proteomes" id="UP000030755">
    <property type="component" value="Unassembled WGS sequence"/>
</dbReference>
<organism evidence="1 2">
    <name type="scientific">Rozella allomycis (strain CSF55)</name>
    <dbReference type="NCBI Taxonomy" id="988480"/>
    <lineage>
        <taxon>Eukaryota</taxon>
        <taxon>Fungi</taxon>
        <taxon>Fungi incertae sedis</taxon>
        <taxon>Cryptomycota</taxon>
        <taxon>Cryptomycota incertae sedis</taxon>
        <taxon>Rozella</taxon>
    </lineage>
</organism>
<sequence>METGNMTYPLEMSIESANSVTHAEINNKERNKIQTKLKNSDIEETFILRQVWKILEAKYNGAQFWKDFEAGDNDFIRNFRAGKILTLSCLVNDFYAFINELRKSQRFDSKATEFHDTFLTLISPYIEIKLEKVVYNSHRKNGNFLFSSLPRETISKEMLETTVLEIEPNDDMAPSRSFTLATCINDYKELEQKPTQRNSKTRFTCNDTGTSSFMPRYDSMGQTFDYDEFLWLECLKNEKQIADLEEEIRHSNFHYNHLRKICDIMSGEESAMEIDSIEYDSEYNNTTRPPSRTETLEFEDIIDFHSEDFAYLITEWAKLVDYRLEKCILQPFPIEQSLPLMTDKIYKEGISPCHLVNLKSLKNQMKVYQPQKITYNGVLNPNNLVYISENNTRKSVFVKGKKKRYPKIRM</sequence>
<evidence type="ECO:0000313" key="1">
    <source>
        <dbReference type="EMBL" id="EPZ36857.1"/>
    </source>
</evidence>
<name>A0A075B2R2_ROZAC</name>
<accession>A0A075B2R2</accession>